<accession>A0A1Z5HSP3</accession>
<name>A0A1Z5HSP3_9FIRM</name>
<evidence type="ECO:0000313" key="2">
    <source>
        <dbReference type="EMBL" id="GAW92549.1"/>
    </source>
</evidence>
<reference evidence="3" key="1">
    <citation type="journal article" date="2017" name="Appl. Environ. Microbiol.">
        <title>Genomic analysis of Calderihabitans maritimus KKC1, a thermophilic hydrogenogenic carboxydotrophic bacterium isolated from marine sediment.</title>
        <authorList>
            <person name="Omae K."/>
            <person name="Yoneda Y."/>
            <person name="Fukuyama Y."/>
            <person name="Yoshida T."/>
            <person name="Sako Y."/>
        </authorList>
    </citation>
    <scope>NUCLEOTIDE SEQUENCE [LARGE SCALE GENOMIC DNA]</scope>
    <source>
        <strain evidence="3">KKC1</strain>
    </source>
</reference>
<keyword evidence="3" id="KW-1185">Reference proteome</keyword>
<dbReference type="Proteomes" id="UP000197032">
    <property type="component" value="Unassembled WGS sequence"/>
</dbReference>
<gene>
    <name evidence="2" type="ORF">KKC1_17030</name>
</gene>
<organism evidence="2 3">
    <name type="scientific">Calderihabitans maritimus</name>
    <dbReference type="NCBI Taxonomy" id="1246530"/>
    <lineage>
        <taxon>Bacteria</taxon>
        <taxon>Bacillati</taxon>
        <taxon>Bacillota</taxon>
        <taxon>Clostridia</taxon>
        <taxon>Neomoorellales</taxon>
        <taxon>Calderihabitantaceae</taxon>
        <taxon>Calderihabitans</taxon>
    </lineage>
</organism>
<evidence type="ECO:0000256" key="1">
    <source>
        <dbReference type="SAM" id="MobiDB-lite"/>
    </source>
</evidence>
<sequence length="43" mass="4718">MLSVHEINPSEGVTPSPTNPEKLNKYRKIKALTPSGMCGETDF</sequence>
<evidence type="ECO:0000313" key="3">
    <source>
        <dbReference type="Proteomes" id="UP000197032"/>
    </source>
</evidence>
<dbReference type="AlphaFoldDB" id="A0A1Z5HSP3"/>
<comment type="caution">
    <text evidence="2">The sequence shown here is derived from an EMBL/GenBank/DDBJ whole genome shotgun (WGS) entry which is preliminary data.</text>
</comment>
<feature type="compositionally biased region" description="Polar residues" evidence="1">
    <location>
        <begin position="11"/>
        <end position="21"/>
    </location>
</feature>
<dbReference type="EMBL" id="BDGJ01000084">
    <property type="protein sequence ID" value="GAW92549.1"/>
    <property type="molecule type" value="Genomic_DNA"/>
</dbReference>
<proteinExistence type="predicted"/>
<protein>
    <submittedName>
        <fullName evidence="2">Uncharacterized protein</fullName>
    </submittedName>
</protein>
<feature type="region of interest" description="Disordered" evidence="1">
    <location>
        <begin position="1"/>
        <end position="22"/>
    </location>
</feature>